<comment type="caution">
    <text evidence="1">The sequence shown here is derived from an EMBL/GenBank/DDBJ whole genome shotgun (WGS) entry which is preliminary data.</text>
</comment>
<protein>
    <submittedName>
        <fullName evidence="1">Uncharacterized protein</fullName>
    </submittedName>
</protein>
<evidence type="ECO:0000313" key="2">
    <source>
        <dbReference type="Proteomes" id="UP000741013"/>
    </source>
</evidence>
<proteinExistence type="predicted"/>
<dbReference type="EMBL" id="JAGGMS010000001">
    <property type="protein sequence ID" value="MBP2184908.1"/>
    <property type="molecule type" value="Genomic_DNA"/>
</dbReference>
<sequence length="69" mass="7433">MYNCSNVELGYPSAGFSYSNVELGCLNVKLGCLSVRFSRLNVKLGCLNVGFGLVFQVGQDGQYSAVVVF</sequence>
<organism evidence="1 2">
    <name type="scientific">Amycolatopsis magusensis</name>
    <dbReference type="NCBI Taxonomy" id="882444"/>
    <lineage>
        <taxon>Bacteria</taxon>
        <taxon>Bacillati</taxon>
        <taxon>Actinomycetota</taxon>
        <taxon>Actinomycetes</taxon>
        <taxon>Pseudonocardiales</taxon>
        <taxon>Pseudonocardiaceae</taxon>
        <taxon>Amycolatopsis</taxon>
    </lineage>
</organism>
<accession>A0ABS4PZQ3</accession>
<keyword evidence="2" id="KW-1185">Reference proteome</keyword>
<reference evidence="1 2" key="1">
    <citation type="submission" date="2021-03" db="EMBL/GenBank/DDBJ databases">
        <title>Sequencing the genomes of 1000 actinobacteria strains.</title>
        <authorList>
            <person name="Klenk H.-P."/>
        </authorList>
    </citation>
    <scope>NUCLEOTIDE SEQUENCE [LARGE SCALE GENOMIC DNA]</scope>
    <source>
        <strain evidence="1 2">DSM 45510</strain>
    </source>
</reference>
<dbReference type="Proteomes" id="UP000741013">
    <property type="component" value="Unassembled WGS sequence"/>
</dbReference>
<name>A0ABS4PZQ3_9PSEU</name>
<gene>
    <name evidence="1" type="ORF">JOM49_006434</name>
</gene>
<evidence type="ECO:0000313" key="1">
    <source>
        <dbReference type="EMBL" id="MBP2184908.1"/>
    </source>
</evidence>